<feature type="transmembrane region" description="Helical" evidence="9">
    <location>
        <begin position="294"/>
        <end position="312"/>
    </location>
</feature>
<keyword evidence="5" id="KW-0732">Signal</keyword>
<dbReference type="GO" id="GO:0046688">
    <property type="term" value="P:response to copper ion"/>
    <property type="evidence" value="ECO:0007669"/>
    <property type="project" value="InterPro"/>
</dbReference>
<protein>
    <submittedName>
        <fullName evidence="12">Unannotated protein</fullName>
    </submittedName>
</protein>
<feature type="domain" description="CopC" evidence="10">
    <location>
        <begin position="15"/>
        <end position="108"/>
    </location>
</feature>
<feature type="transmembrane region" description="Helical" evidence="9">
    <location>
        <begin position="265"/>
        <end position="282"/>
    </location>
</feature>
<evidence type="ECO:0000313" key="12">
    <source>
        <dbReference type="EMBL" id="CAB4701417.1"/>
    </source>
</evidence>
<sequence length="651" mass="67241">MVVTALVGAEGAAAHAIVVSATPTDGVVVAAAPRGAVITFDSGVRVGPRNAAIRNDGTSVIGGPARITDGRTLVIPFRTNLGQGNFTVRWSVVSQDGHEEEGLIAFGVGRSATTPFATLTTSPTVTWERVVMRWLFLAGTLLAAGLAIFAVVVLRPLQREHQLARPLANGAFLGLALAFVGADALAHAKGVGGTRFELWVSCATIVAGAGAAAAALAPRLPALRYGAYGAGVALLAAPTLSGHALDSSQAAVLSPVADVLHLGAAALWIGGLGGLAMTLPRVDPSSRAAIVRRFGAIAGPALIVLVAAGASRALTELASVSQLWSTPYGRTLIAKSALLTSALIVGTFARRRLASGGRPRRLIGVELGLLAIVVLAAGILTDLQPGRAGARHATPSNAPSLLDIPVPPPANAYVDAQELGPYAVALAFDGSRAQVTVAGSDGTAPADITVLLDGKPATACGRGCYSTVIHGTRLQVTINGTPLTFTLPGELISGSDLLRATTLAYQALRTVTVRESLASLANNAQITVFREQAPDRFGYEITAAADRSIVGTSGVVLGKERWDRIAHGAWTHTTQSSPVVPFADWTAAARNIYEADDGTITFYDPSFPAWFRLRIDPTTHLPSELHMVGAAHFMTHSYSAFNEPISLSAPS</sequence>
<evidence type="ECO:0000256" key="9">
    <source>
        <dbReference type="SAM" id="Phobius"/>
    </source>
</evidence>
<evidence type="ECO:0000256" key="3">
    <source>
        <dbReference type="ARBA" id="ARBA00022692"/>
    </source>
</evidence>
<dbReference type="InterPro" id="IPR007348">
    <property type="entry name" value="CopC_dom"/>
</dbReference>
<feature type="transmembrane region" description="Helical" evidence="9">
    <location>
        <begin position="134"/>
        <end position="154"/>
    </location>
</feature>
<feature type="transmembrane region" description="Helical" evidence="9">
    <location>
        <begin position="362"/>
        <end position="381"/>
    </location>
</feature>
<accession>A0A6J6PRM3</accession>
<feature type="transmembrane region" description="Helical" evidence="9">
    <location>
        <begin position="198"/>
        <end position="218"/>
    </location>
</feature>
<evidence type="ECO:0000256" key="4">
    <source>
        <dbReference type="ARBA" id="ARBA00022723"/>
    </source>
</evidence>
<proteinExistence type="predicted"/>
<evidence type="ECO:0000256" key="1">
    <source>
        <dbReference type="ARBA" id="ARBA00004651"/>
    </source>
</evidence>
<dbReference type="InterPro" id="IPR008457">
    <property type="entry name" value="Cu-R_CopD_dom"/>
</dbReference>
<evidence type="ECO:0000256" key="5">
    <source>
        <dbReference type="ARBA" id="ARBA00022729"/>
    </source>
</evidence>
<dbReference type="GO" id="GO:0006825">
    <property type="term" value="P:copper ion transport"/>
    <property type="evidence" value="ECO:0007669"/>
    <property type="project" value="InterPro"/>
</dbReference>
<dbReference type="GO" id="GO:0005507">
    <property type="term" value="F:copper ion binding"/>
    <property type="evidence" value="ECO:0007669"/>
    <property type="project" value="InterPro"/>
</dbReference>
<evidence type="ECO:0000259" key="11">
    <source>
        <dbReference type="Pfam" id="PF05425"/>
    </source>
</evidence>
<feature type="transmembrane region" description="Helical" evidence="9">
    <location>
        <begin position="225"/>
        <end position="245"/>
    </location>
</feature>
<evidence type="ECO:0000256" key="8">
    <source>
        <dbReference type="ARBA" id="ARBA00023136"/>
    </source>
</evidence>
<organism evidence="12">
    <name type="scientific">freshwater metagenome</name>
    <dbReference type="NCBI Taxonomy" id="449393"/>
    <lineage>
        <taxon>unclassified sequences</taxon>
        <taxon>metagenomes</taxon>
        <taxon>ecological metagenomes</taxon>
    </lineage>
</organism>
<gene>
    <name evidence="12" type="ORF">UFOPK2399_01389</name>
</gene>
<evidence type="ECO:0000259" key="10">
    <source>
        <dbReference type="Pfam" id="PF04234"/>
    </source>
</evidence>
<keyword evidence="7" id="KW-0186">Copper</keyword>
<comment type="subcellular location">
    <subcellularLocation>
        <location evidence="1">Cell membrane</location>
        <topology evidence="1">Multi-pass membrane protein</topology>
    </subcellularLocation>
</comment>
<dbReference type="InterPro" id="IPR014756">
    <property type="entry name" value="Ig_E-set"/>
</dbReference>
<evidence type="ECO:0000256" key="2">
    <source>
        <dbReference type="ARBA" id="ARBA00022475"/>
    </source>
</evidence>
<keyword evidence="3 9" id="KW-0812">Transmembrane</keyword>
<dbReference type="PANTHER" id="PTHR34820">
    <property type="entry name" value="INNER MEMBRANE PROTEIN YEBZ"/>
    <property type="match status" value="1"/>
</dbReference>
<dbReference type="GO" id="GO:0042597">
    <property type="term" value="C:periplasmic space"/>
    <property type="evidence" value="ECO:0007669"/>
    <property type="project" value="InterPro"/>
</dbReference>
<dbReference type="Pfam" id="PF04234">
    <property type="entry name" value="CopC"/>
    <property type="match status" value="1"/>
</dbReference>
<keyword evidence="8 9" id="KW-0472">Membrane</keyword>
<dbReference type="Gene3D" id="2.60.40.1220">
    <property type="match status" value="1"/>
</dbReference>
<feature type="transmembrane region" description="Helical" evidence="9">
    <location>
        <begin position="332"/>
        <end position="350"/>
    </location>
</feature>
<evidence type="ECO:0000256" key="7">
    <source>
        <dbReference type="ARBA" id="ARBA00023008"/>
    </source>
</evidence>
<keyword evidence="4" id="KW-0479">Metal-binding</keyword>
<evidence type="ECO:0000256" key="6">
    <source>
        <dbReference type="ARBA" id="ARBA00022989"/>
    </source>
</evidence>
<keyword evidence="2" id="KW-1003">Cell membrane</keyword>
<dbReference type="Pfam" id="PF05425">
    <property type="entry name" value="CopD"/>
    <property type="match status" value="1"/>
</dbReference>
<name>A0A6J6PRM3_9ZZZZ</name>
<reference evidence="12" key="1">
    <citation type="submission" date="2020-05" db="EMBL/GenBank/DDBJ databases">
        <authorList>
            <person name="Chiriac C."/>
            <person name="Salcher M."/>
            <person name="Ghai R."/>
            <person name="Kavagutti S V."/>
        </authorList>
    </citation>
    <scope>NUCLEOTIDE SEQUENCE</scope>
</reference>
<dbReference type="SUPFAM" id="SSF81296">
    <property type="entry name" value="E set domains"/>
    <property type="match status" value="1"/>
</dbReference>
<dbReference type="EMBL" id="CAEZXP010000004">
    <property type="protein sequence ID" value="CAB4701417.1"/>
    <property type="molecule type" value="Genomic_DNA"/>
</dbReference>
<dbReference type="PANTHER" id="PTHR34820:SF4">
    <property type="entry name" value="INNER MEMBRANE PROTEIN YEBZ"/>
    <property type="match status" value="1"/>
</dbReference>
<dbReference type="InterPro" id="IPR032694">
    <property type="entry name" value="CopC/D"/>
</dbReference>
<dbReference type="InterPro" id="IPR014755">
    <property type="entry name" value="Cu-Rt/internalin_Ig-like"/>
</dbReference>
<dbReference type="GO" id="GO:0005886">
    <property type="term" value="C:plasma membrane"/>
    <property type="evidence" value="ECO:0007669"/>
    <property type="project" value="UniProtKB-SubCell"/>
</dbReference>
<feature type="domain" description="Copper resistance protein D" evidence="11">
    <location>
        <begin position="289"/>
        <end position="380"/>
    </location>
</feature>
<feature type="transmembrane region" description="Helical" evidence="9">
    <location>
        <begin position="166"/>
        <end position="186"/>
    </location>
</feature>
<dbReference type="AlphaFoldDB" id="A0A6J6PRM3"/>
<keyword evidence="6 9" id="KW-1133">Transmembrane helix</keyword>